<evidence type="ECO:0000256" key="2">
    <source>
        <dbReference type="ARBA" id="ARBA00007131"/>
    </source>
</evidence>
<comment type="cofactor">
    <cofactor evidence="1">
        <name>Co(2+)</name>
        <dbReference type="ChEBI" id="CHEBI:48828"/>
    </cofactor>
</comment>
<dbReference type="PANTHER" id="PTHR43522:SF2">
    <property type="entry name" value="TRANSKETOLASE 1-RELATED"/>
    <property type="match status" value="1"/>
</dbReference>
<comment type="function">
    <text evidence="15">Catalyzes the transfer of a two-carbon ketol group from a ketose donor to an aldose acceptor, via a covalent intermediate with the cofactor thiamine pyrophosphate.</text>
</comment>
<protein>
    <recommendedName>
        <fullName evidence="4 15">Transketolase</fullName>
        <ecNumber evidence="4 15">2.2.1.1</ecNumber>
    </recommendedName>
</protein>
<dbReference type="InterPro" id="IPR029061">
    <property type="entry name" value="THDP-binding"/>
</dbReference>
<dbReference type="EC" id="2.2.1.1" evidence="4 15"/>
<dbReference type="PROSITE" id="PS00802">
    <property type="entry name" value="TRANSKETOLASE_2"/>
    <property type="match status" value="1"/>
</dbReference>
<organism evidence="17 18">
    <name type="scientific">Malassezia yamatoensis</name>
    <dbReference type="NCBI Taxonomy" id="253288"/>
    <lineage>
        <taxon>Eukaryota</taxon>
        <taxon>Fungi</taxon>
        <taxon>Dikarya</taxon>
        <taxon>Basidiomycota</taxon>
        <taxon>Ustilaginomycotina</taxon>
        <taxon>Malasseziomycetes</taxon>
        <taxon>Malasseziales</taxon>
        <taxon>Malasseziaceae</taxon>
        <taxon>Malassezia</taxon>
    </lineage>
</organism>
<dbReference type="InterPro" id="IPR009014">
    <property type="entry name" value="Transketo_C/PFOR_II"/>
</dbReference>
<gene>
    <name evidence="17" type="primary">TKL1</name>
    <name evidence="17" type="ORF">MYAM1_000742</name>
</gene>
<feature type="binding site" evidence="11">
    <location>
        <position position="470"/>
    </location>
    <ligand>
        <name>substrate</name>
    </ligand>
</feature>
<dbReference type="Pfam" id="PF02779">
    <property type="entry name" value="Transket_pyr"/>
    <property type="match status" value="1"/>
</dbReference>
<feature type="binding site" evidence="12">
    <location>
        <position position="266"/>
    </location>
    <ligand>
        <name>thiamine diphosphate</name>
        <dbReference type="ChEBI" id="CHEBI:58937"/>
    </ligand>
</feature>
<feature type="binding site" evidence="11">
    <location>
        <position position="31"/>
    </location>
    <ligand>
        <name>substrate</name>
    </ligand>
</feature>
<dbReference type="PANTHER" id="PTHR43522">
    <property type="entry name" value="TRANSKETOLASE"/>
    <property type="match status" value="1"/>
</dbReference>
<dbReference type="Proteomes" id="UP001219567">
    <property type="component" value="Chromosome 1"/>
</dbReference>
<feature type="binding site" evidence="11">
    <location>
        <position position="266"/>
    </location>
    <ligand>
        <name>substrate</name>
    </ligand>
</feature>
<dbReference type="FunFam" id="3.40.50.970:FF:000004">
    <property type="entry name" value="Transketolase"/>
    <property type="match status" value="1"/>
</dbReference>
<dbReference type="InterPro" id="IPR049557">
    <property type="entry name" value="Transketolase_CS"/>
</dbReference>
<evidence type="ECO:0000256" key="14">
    <source>
        <dbReference type="PIRSR" id="PIRSR605478-5"/>
    </source>
</evidence>
<evidence type="ECO:0000256" key="11">
    <source>
        <dbReference type="PIRSR" id="PIRSR605478-2"/>
    </source>
</evidence>
<keyword evidence="18" id="KW-1185">Reference proteome</keyword>
<evidence type="ECO:0000259" key="16">
    <source>
        <dbReference type="SMART" id="SM00861"/>
    </source>
</evidence>
<evidence type="ECO:0000256" key="9">
    <source>
        <dbReference type="ARBA" id="ARBA00049473"/>
    </source>
</evidence>
<feature type="binding site" evidence="13">
    <location>
        <position position="192"/>
    </location>
    <ligand>
        <name>Mg(2+)</name>
        <dbReference type="ChEBI" id="CHEBI:18420"/>
    </ligand>
</feature>
<dbReference type="FunFam" id="3.40.50.970:FF:000003">
    <property type="entry name" value="Transketolase"/>
    <property type="match status" value="1"/>
</dbReference>
<feature type="domain" description="Transketolase-like pyrimidine-binding" evidence="16">
    <location>
        <begin position="358"/>
        <end position="534"/>
    </location>
</feature>
<evidence type="ECO:0000256" key="8">
    <source>
        <dbReference type="ARBA" id="ARBA00023052"/>
    </source>
</evidence>
<comment type="catalytic activity">
    <reaction evidence="9 15">
        <text>D-sedoheptulose 7-phosphate + D-glyceraldehyde 3-phosphate = aldehydo-D-ribose 5-phosphate + D-xylulose 5-phosphate</text>
        <dbReference type="Rhea" id="RHEA:10508"/>
        <dbReference type="ChEBI" id="CHEBI:57483"/>
        <dbReference type="ChEBI" id="CHEBI:57737"/>
        <dbReference type="ChEBI" id="CHEBI:58273"/>
        <dbReference type="ChEBI" id="CHEBI:59776"/>
        <dbReference type="EC" id="2.2.1.1"/>
    </reaction>
</comment>
<dbReference type="GO" id="GO:0046872">
    <property type="term" value="F:metal ion binding"/>
    <property type="evidence" value="ECO:0007669"/>
    <property type="project" value="UniProtKB-KW"/>
</dbReference>
<feature type="binding site" evidence="12">
    <location>
        <position position="190"/>
    </location>
    <ligand>
        <name>thiamine diphosphate</name>
        <dbReference type="ChEBI" id="CHEBI:58937"/>
    </ligand>
</feature>
<feature type="binding site" evidence="11">
    <location>
        <position position="478"/>
    </location>
    <ligand>
        <name>substrate</name>
    </ligand>
</feature>
<keyword evidence="6 13" id="KW-0479">Metal-binding</keyword>
<feature type="binding site" evidence="13">
    <location>
        <position position="160"/>
    </location>
    <ligand>
        <name>Mg(2+)</name>
        <dbReference type="ChEBI" id="CHEBI:18420"/>
    </ligand>
</feature>
<evidence type="ECO:0000256" key="4">
    <source>
        <dbReference type="ARBA" id="ARBA00013152"/>
    </source>
</evidence>
<feature type="binding site" evidence="13">
    <location>
        <position position="190"/>
    </location>
    <ligand>
        <name>Mg(2+)</name>
        <dbReference type="ChEBI" id="CHEBI:18420"/>
    </ligand>
</feature>
<dbReference type="InterPro" id="IPR055152">
    <property type="entry name" value="Transketolase-like_C_2"/>
</dbReference>
<keyword evidence="15" id="KW-0106">Calcium</keyword>
<proteinExistence type="inferred from homology"/>
<dbReference type="Gene3D" id="3.40.50.920">
    <property type="match status" value="1"/>
</dbReference>
<comment type="cofactor">
    <cofactor evidence="12">
        <name>thiamine diphosphate</name>
        <dbReference type="ChEBI" id="CHEBI:58937"/>
    </cofactor>
    <text evidence="12">Binds 1 thiamine pyrophosphate per subunit. During the reaction, the substrate forms a covalent intermediate with the cofactor.</text>
</comment>
<evidence type="ECO:0000256" key="3">
    <source>
        <dbReference type="ARBA" id="ARBA00011738"/>
    </source>
</evidence>
<dbReference type="SMART" id="SM00861">
    <property type="entry name" value="Transket_pyr"/>
    <property type="match status" value="1"/>
</dbReference>
<feature type="binding site" evidence="11">
    <location>
        <position position="388"/>
    </location>
    <ligand>
        <name>substrate</name>
    </ligand>
</feature>
<dbReference type="InterPro" id="IPR005478">
    <property type="entry name" value="Transketolase_bac-like"/>
</dbReference>
<dbReference type="CDD" id="cd02012">
    <property type="entry name" value="TPP_TK"/>
    <property type="match status" value="1"/>
</dbReference>
<feature type="binding site" evidence="12">
    <location>
        <position position="71"/>
    </location>
    <ligand>
        <name>thiamine diphosphate</name>
        <dbReference type="ChEBI" id="CHEBI:58937"/>
    </ligand>
</feature>
<evidence type="ECO:0000256" key="5">
    <source>
        <dbReference type="ARBA" id="ARBA00022679"/>
    </source>
</evidence>
<dbReference type="GO" id="GO:0005829">
    <property type="term" value="C:cytosol"/>
    <property type="evidence" value="ECO:0007669"/>
    <property type="project" value="TreeGrafter"/>
</dbReference>
<feature type="active site" description="Proton donor" evidence="10">
    <location>
        <position position="420"/>
    </location>
</feature>
<evidence type="ECO:0000313" key="17">
    <source>
        <dbReference type="EMBL" id="WFC98021.1"/>
    </source>
</evidence>
<dbReference type="NCBIfam" id="TIGR00232">
    <property type="entry name" value="tktlase_bact"/>
    <property type="match status" value="1"/>
</dbReference>
<keyword evidence="7 13" id="KW-0460">Magnesium</keyword>
<dbReference type="PROSITE" id="PS00801">
    <property type="entry name" value="TRANSKETOLASE_1"/>
    <property type="match status" value="1"/>
</dbReference>
<dbReference type="GO" id="GO:0005634">
    <property type="term" value="C:nucleus"/>
    <property type="evidence" value="ECO:0007669"/>
    <property type="project" value="TreeGrafter"/>
</dbReference>
<dbReference type="CDD" id="cd07033">
    <property type="entry name" value="TPP_PYR_DXS_TK_like"/>
    <property type="match status" value="1"/>
</dbReference>
<dbReference type="AlphaFoldDB" id="A0AAJ6CHN5"/>
<evidence type="ECO:0000256" key="1">
    <source>
        <dbReference type="ARBA" id="ARBA00001941"/>
    </source>
</evidence>
<feature type="site" description="Important for catalytic activity" evidence="14">
    <location>
        <position position="266"/>
    </location>
</feature>
<feature type="site" description="Important for catalytic activity" evidence="14">
    <location>
        <position position="31"/>
    </location>
</feature>
<dbReference type="GO" id="GO:0006098">
    <property type="term" value="P:pentose-phosphate shunt"/>
    <property type="evidence" value="ECO:0007669"/>
    <property type="project" value="TreeGrafter"/>
</dbReference>
<sequence length="690" mass="75800">MTFKPQETDQKAIATLRCLAADTAAKSKSGHPGAPMGLAPLAHLLWSRFFVCDPKDSHWLNRDRFVLSNGHACILQYMMLVLLGYNLSVEDLKHFRQLNSLTPGHPEAGHTDGIEVTTGPLGQGFANSVGLAIAQKQAAAEFNRDGFELFNSKTYVVLGDGCMMEGVASEAASLAGHLRLDNLIAFYDDNKISIDGDVSCAFTENVAERFRSYEWNVLEVKDGDKDLKSIYDALVKAKECKDKPTLISIRTTIGFGSREQGTHSTHGSPLKDDDIRQVKEKFGFNPDEKFVIPQEVADAYHKYGEQGGKIHAEWNKLLESYGEKYPKEKAEIERRAAHKLPQGWEKALPTFTADDKEAATRKLSEGVLSKVSAVLPELLGGSADLTGSNLTRWSDATDFQPPATHLGDWKGRYIRYGVREHAMGAIMNGIHAFGLHIPTSGTFLNFVSYAIGAVRLSALSKFQVIWVATHDSIGLGEDGPTHQPIETAAALRAIPNLDFWRPADGNEVSGAYKVAIESFDKPSVIALTRQGLPQLENSSIENTIRGGYVLVDQDKADLTLVSTGSEVAICRDAAKILKDSGIKARVVSMPCFSVFDAQPLEYREKVLPNGAPILSVEAYTTFGWGKYSHVHHGINRFGVSATAADAYKYFQMTPEDIAKKSSDVVKYFKKFDSSLESPLVVESKFLENIQ</sequence>
<dbReference type="InterPro" id="IPR005474">
    <property type="entry name" value="Transketolase_N"/>
</dbReference>
<dbReference type="InterPro" id="IPR020826">
    <property type="entry name" value="Transketolase_BS"/>
</dbReference>
<evidence type="ECO:0000256" key="7">
    <source>
        <dbReference type="ARBA" id="ARBA00022842"/>
    </source>
</evidence>
<accession>A0AAJ6CHN5</accession>
<evidence type="ECO:0000256" key="13">
    <source>
        <dbReference type="PIRSR" id="PIRSR605478-4"/>
    </source>
</evidence>
<comment type="cofactor">
    <cofactor evidence="13">
        <name>Mg(2+)</name>
        <dbReference type="ChEBI" id="CHEBI:18420"/>
    </cofactor>
    <text evidence="13">Binds 1 Mg(2+) ion per subunit. Can also utilize other divalent metal cations, such as Ca(2+), Mn(2+) and Co(2+).</text>
</comment>
<comment type="cofactor">
    <cofactor evidence="15">
        <name>Mg(2+)</name>
        <dbReference type="ChEBI" id="CHEBI:18420"/>
    </cofactor>
    <cofactor evidence="15">
        <name>Ca(2+)</name>
        <dbReference type="ChEBI" id="CHEBI:29108"/>
    </cofactor>
    <cofactor evidence="15">
        <name>Mn(2+)</name>
        <dbReference type="ChEBI" id="CHEBI:29035"/>
    </cofactor>
    <cofactor evidence="15">
        <name>Co(2+)</name>
        <dbReference type="ChEBI" id="CHEBI:48828"/>
    </cofactor>
    <text evidence="15">Binds 1 Mg(2+) ion per subunit. Can also utilize other divalent metal cations, such as Ca(2+), Mn(2+) and Co(2+).</text>
</comment>
<feature type="binding site" evidence="12">
    <location>
        <position position="446"/>
    </location>
    <ligand>
        <name>thiamine diphosphate</name>
        <dbReference type="ChEBI" id="CHEBI:58937"/>
    </ligand>
</feature>
<feature type="binding site" evidence="11">
    <location>
        <position position="529"/>
    </location>
    <ligand>
        <name>substrate</name>
    </ligand>
</feature>
<evidence type="ECO:0000256" key="15">
    <source>
        <dbReference type="RuleBase" id="RU004996"/>
    </source>
</evidence>
<keyword evidence="5 15" id="KW-0808">Transferase</keyword>
<dbReference type="FunFam" id="3.40.50.920:FF:000003">
    <property type="entry name" value="Transketolase"/>
    <property type="match status" value="1"/>
</dbReference>
<feature type="binding site" evidence="12">
    <location>
        <position position="161"/>
    </location>
    <ligand>
        <name>thiamine diphosphate</name>
        <dbReference type="ChEBI" id="CHEBI:58937"/>
    </ligand>
</feature>
<dbReference type="Pfam" id="PF00456">
    <property type="entry name" value="Transketolase_N"/>
    <property type="match status" value="1"/>
</dbReference>
<dbReference type="InterPro" id="IPR005475">
    <property type="entry name" value="Transketolase-like_Pyr-bd"/>
</dbReference>
<dbReference type="Gene3D" id="3.40.50.970">
    <property type="match status" value="2"/>
</dbReference>
<dbReference type="InterPro" id="IPR033247">
    <property type="entry name" value="Transketolase_fam"/>
</dbReference>
<comment type="subunit">
    <text evidence="3 15">Homodimer.</text>
</comment>
<evidence type="ECO:0000256" key="12">
    <source>
        <dbReference type="PIRSR" id="PIRSR605478-3"/>
    </source>
</evidence>
<dbReference type="GO" id="GO:0004802">
    <property type="term" value="F:transketolase activity"/>
    <property type="evidence" value="ECO:0007669"/>
    <property type="project" value="UniProtKB-EC"/>
</dbReference>
<dbReference type="SUPFAM" id="SSF52518">
    <property type="entry name" value="Thiamin diphosphate-binding fold (THDP-binding)"/>
    <property type="match status" value="2"/>
</dbReference>
<feature type="binding site" evidence="12">
    <location>
        <begin position="119"/>
        <end position="121"/>
    </location>
    <ligand>
        <name>thiamine diphosphate</name>
        <dbReference type="ChEBI" id="CHEBI:58937"/>
    </ligand>
</feature>
<feature type="binding site" evidence="11">
    <location>
        <position position="361"/>
    </location>
    <ligand>
        <name>substrate</name>
    </ligand>
</feature>
<dbReference type="Pfam" id="PF22613">
    <property type="entry name" value="Transketolase_C_1"/>
    <property type="match status" value="1"/>
</dbReference>
<evidence type="ECO:0000256" key="6">
    <source>
        <dbReference type="ARBA" id="ARBA00022723"/>
    </source>
</evidence>
<dbReference type="EMBL" id="CP119943">
    <property type="protein sequence ID" value="WFC98021.1"/>
    <property type="molecule type" value="Genomic_DNA"/>
</dbReference>
<dbReference type="SUPFAM" id="SSF52922">
    <property type="entry name" value="TK C-terminal domain-like"/>
    <property type="match status" value="1"/>
</dbReference>
<comment type="similarity">
    <text evidence="2 15">Belongs to the transketolase family.</text>
</comment>
<feature type="binding site" evidence="11">
    <location>
        <position position="482"/>
    </location>
    <ligand>
        <name>substrate</name>
    </ligand>
</feature>
<reference evidence="17 18" key="1">
    <citation type="submission" date="2023-03" db="EMBL/GenBank/DDBJ databases">
        <title>Mating type loci evolution in Malassezia.</title>
        <authorList>
            <person name="Coelho M.A."/>
        </authorList>
    </citation>
    <scope>NUCLEOTIDE SEQUENCE [LARGE SCALE GENOMIC DNA]</scope>
    <source>
        <strain evidence="17 18">CBS 9725</strain>
    </source>
</reference>
<name>A0AAJ6CHN5_9BASI</name>
<keyword evidence="8 12" id="KW-0786">Thiamine pyrophosphate</keyword>
<evidence type="ECO:0000313" key="18">
    <source>
        <dbReference type="Proteomes" id="UP001219567"/>
    </source>
</evidence>
<evidence type="ECO:0000256" key="10">
    <source>
        <dbReference type="PIRSR" id="PIRSR605478-1"/>
    </source>
</evidence>